<dbReference type="Proteomes" id="UP000596742">
    <property type="component" value="Unassembled WGS sequence"/>
</dbReference>
<accession>A0A8B6FBL9</accession>
<dbReference type="OrthoDB" id="10063766at2759"/>
<comment type="caution">
    <text evidence="1">The sequence shown here is derived from an EMBL/GenBank/DDBJ whole genome shotgun (WGS) entry which is preliminary data.</text>
</comment>
<dbReference type="EMBL" id="UYJE01006531">
    <property type="protein sequence ID" value="VDI46729.1"/>
    <property type="molecule type" value="Genomic_DNA"/>
</dbReference>
<evidence type="ECO:0000313" key="1">
    <source>
        <dbReference type="EMBL" id="VDI46729.1"/>
    </source>
</evidence>
<protein>
    <recommendedName>
        <fullName evidence="3">Reverse transcriptase domain-containing protein</fullName>
    </recommendedName>
</protein>
<evidence type="ECO:0000313" key="2">
    <source>
        <dbReference type="Proteomes" id="UP000596742"/>
    </source>
</evidence>
<evidence type="ECO:0008006" key="3">
    <source>
        <dbReference type="Google" id="ProtNLM"/>
    </source>
</evidence>
<reference evidence="1" key="1">
    <citation type="submission" date="2018-11" db="EMBL/GenBank/DDBJ databases">
        <authorList>
            <person name="Alioto T."/>
            <person name="Alioto T."/>
        </authorList>
    </citation>
    <scope>NUCLEOTIDE SEQUENCE</scope>
</reference>
<dbReference type="PANTHER" id="PTHR33332">
    <property type="entry name" value="REVERSE TRANSCRIPTASE DOMAIN-CONTAINING PROTEIN"/>
    <property type="match status" value="1"/>
</dbReference>
<organism evidence="1 2">
    <name type="scientific">Mytilus galloprovincialis</name>
    <name type="common">Mediterranean mussel</name>
    <dbReference type="NCBI Taxonomy" id="29158"/>
    <lineage>
        <taxon>Eukaryota</taxon>
        <taxon>Metazoa</taxon>
        <taxon>Spiralia</taxon>
        <taxon>Lophotrochozoa</taxon>
        <taxon>Mollusca</taxon>
        <taxon>Bivalvia</taxon>
        <taxon>Autobranchia</taxon>
        <taxon>Pteriomorphia</taxon>
        <taxon>Mytilida</taxon>
        <taxon>Mytiloidea</taxon>
        <taxon>Mytilidae</taxon>
        <taxon>Mytilinae</taxon>
        <taxon>Mytilus</taxon>
    </lineage>
</organism>
<gene>
    <name evidence="1" type="ORF">MGAL_10B069042</name>
</gene>
<dbReference type="AlphaFoldDB" id="A0A8B6FBL9"/>
<name>A0A8B6FBL9_MYTGA</name>
<keyword evidence="2" id="KW-1185">Reference proteome</keyword>
<sequence>MFADDTELYRDIQTPNDIDIVQQDIDKLFRWSEKWLLRFHPDKCKVLPISTKKTKNQDGRYKMPTYDGAETTLETVECEKDVGVNIDSKLKAYTNVQTQVNKANQLVGLIRRSFKYTHTISSHFYEL</sequence>
<proteinExistence type="predicted"/>